<protein>
    <submittedName>
        <fullName evidence="1">Uncharacterized protein</fullName>
    </submittedName>
</protein>
<evidence type="ECO:0000313" key="2">
    <source>
        <dbReference type="Proteomes" id="UP001208689"/>
    </source>
</evidence>
<sequence length="70" mass="7448">MMFFSTNNGILLCISPSDNCSNELSSIPLESDAIATSKGKKSPDVHPILQLSTTKTASFSLGSFSFSFAK</sequence>
<organism evidence="1 2">
    <name type="scientific">Candidatus Lokiarchaeum ossiferum</name>
    <dbReference type="NCBI Taxonomy" id="2951803"/>
    <lineage>
        <taxon>Archaea</taxon>
        <taxon>Promethearchaeati</taxon>
        <taxon>Promethearchaeota</taxon>
        <taxon>Promethearchaeia</taxon>
        <taxon>Promethearchaeales</taxon>
        <taxon>Promethearchaeaceae</taxon>
        <taxon>Candidatus Lokiarchaeum</taxon>
    </lineage>
</organism>
<evidence type="ECO:0000313" key="1">
    <source>
        <dbReference type="EMBL" id="UYP44700.1"/>
    </source>
</evidence>
<reference evidence="1" key="1">
    <citation type="submission" date="2022-09" db="EMBL/GenBank/DDBJ databases">
        <title>Actin cytoskeleton and complex cell architecture in an #Asgard archaeon.</title>
        <authorList>
            <person name="Ponce Toledo R.I."/>
            <person name="Schleper C."/>
            <person name="Rodrigues Oliveira T."/>
            <person name="Wollweber F."/>
            <person name="Xu J."/>
            <person name="Rittmann S."/>
            <person name="Klingl A."/>
            <person name="Pilhofer M."/>
        </authorList>
    </citation>
    <scope>NUCLEOTIDE SEQUENCE</scope>
    <source>
        <strain evidence="1">B-35</strain>
    </source>
</reference>
<accession>A0ABY6HMF7</accession>
<dbReference type="EMBL" id="CP104013">
    <property type="protein sequence ID" value="UYP44700.1"/>
    <property type="molecule type" value="Genomic_DNA"/>
</dbReference>
<keyword evidence="2" id="KW-1185">Reference proteome</keyword>
<proteinExistence type="predicted"/>
<name>A0ABY6HMF7_9ARCH</name>
<gene>
    <name evidence="1" type="ORF">NEF87_000985</name>
</gene>
<dbReference type="Proteomes" id="UP001208689">
    <property type="component" value="Chromosome"/>
</dbReference>